<comment type="caution">
    <text evidence="8">The sequence shown here is derived from an EMBL/GenBank/DDBJ whole genome shotgun (WGS) entry which is preliminary data.</text>
</comment>
<dbReference type="Pfam" id="PF04321">
    <property type="entry name" value="RmlD_sub_bind"/>
    <property type="match status" value="1"/>
</dbReference>
<sequence>MKAPLLVIGATGTLGRHLVAAGRRRGFEVYATARQAAPGRRHFCLPDDDANAFLDRLPTLPAAAFVCAAESGIDRCRQDPTSEAINIVATQQRLFAALTARGILPVFYSSDLVFSGRPGAAADGYRESDPCQPSTAYGRQKQQAEEGLRQLGEKHLILRLAKLYSGDGDNGCDVSPLAQWRQALAEGQAIRCATDQWLTPTWAGDVAAVSFALLERNHSGTVHVAAPESFTRFSLAVRLARQWGFDAGLVSPCLIGDFAFAEPRPQDNRLNTDYLRRLLDFHFHPVACVRPDLTLATEKEH</sequence>
<dbReference type="InterPro" id="IPR036291">
    <property type="entry name" value="NAD(P)-bd_dom_sf"/>
</dbReference>
<evidence type="ECO:0000256" key="3">
    <source>
        <dbReference type="ARBA" id="ARBA00012929"/>
    </source>
</evidence>
<dbReference type="InterPro" id="IPR005913">
    <property type="entry name" value="dTDP_dehydrorham_reduct"/>
</dbReference>
<accession>A0A9D7K0A6</accession>
<dbReference type="Gene3D" id="3.40.50.720">
    <property type="entry name" value="NAD(P)-binding Rossmann-like Domain"/>
    <property type="match status" value="1"/>
</dbReference>
<dbReference type="AlphaFoldDB" id="A0A9D7K0A6"/>
<dbReference type="EMBL" id="JADJUC010000002">
    <property type="protein sequence ID" value="MBK8522999.1"/>
    <property type="molecule type" value="Genomic_DNA"/>
</dbReference>
<evidence type="ECO:0000256" key="5">
    <source>
        <dbReference type="ARBA" id="ARBA00048200"/>
    </source>
</evidence>
<keyword evidence="6" id="KW-0560">Oxidoreductase</keyword>
<evidence type="ECO:0000256" key="4">
    <source>
        <dbReference type="ARBA" id="ARBA00017099"/>
    </source>
</evidence>
<evidence type="ECO:0000259" key="7">
    <source>
        <dbReference type="Pfam" id="PF04321"/>
    </source>
</evidence>
<evidence type="ECO:0000313" key="8">
    <source>
        <dbReference type="EMBL" id="MBK8522999.1"/>
    </source>
</evidence>
<comment type="cofactor">
    <cofactor evidence="6">
        <name>Mg(2+)</name>
        <dbReference type="ChEBI" id="CHEBI:18420"/>
    </cofactor>
    <text evidence="6">Binds 1 Mg(2+) ion per monomer.</text>
</comment>
<name>A0A9D7K0A6_9PROT</name>
<evidence type="ECO:0000313" key="9">
    <source>
        <dbReference type="Proteomes" id="UP000886689"/>
    </source>
</evidence>
<gene>
    <name evidence="8" type="ORF">IPL58_02080</name>
</gene>
<dbReference type="GO" id="GO:0008831">
    <property type="term" value="F:dTDP-4-dehydrorhamnose reductase activity"/>
    <property type="evidence" value="ECO:0007669"/>
    <property type="project" value="UniProtKB-EC"/>
</dbReference>
<reference evidence="8" key="1">
    <citation type="submission" date="2020-10" db="EMBL/GenBank/DDBJ databases">
        <title>Connecting structure to function with the recovery of over 1000 high-quality activated sludge metagenome-assembled genomes encoding full-length rRNA genes using long-read sequencing.</title>
        <authorList>
            <person name="Singleton C.M."/>
            <person name="Petriglieri F."/>
            <person name="Kristensen J.M."/>
            <person name="Kirkegaard R.H."/>
            <person name="Michaelsen T.Y."/>
            <person name="Andersen M.H."/>
            <person name="Karst S.M."/>
            <person name="Dueholm M.S."/>
            <person name="Nielsen P.H."/>
            <person name="Albertsen M."/>
        </authorList>
    </citation>
    <scope>NUCLEOTIDE SEQUENCE</scope>
    <source>
        <strain evidence="8">Hirt_18-Q3-R61-65_BATAC.395</strain>
    </source>
</reference>
<comment type="similarity">
    <text evidence="2 6">Belongs to the dTDP-4-dehydrorhamnose reductase family.</text>
</comment>
<dbReference type="PANTHER" id="PTHR10491:SF4">
    <property type="entry name" value="METHIONINE ADENOSYLTRANSFERASE 2 SUBUNIT BETA"/>
    <property type="match status" value="1"/>
</dbReference>
<keyword evidence="6" id="KW-0521">NADP</keyword>
<evidence type="ECO:0000256" key="1">
    <source>
        <dbReference type="ARBA" id="ARBA00004781"/>
    </source>
</evidence>
<proteinExistence type="inferred from homology"/>
<evidence type="ECO:0000256" key="2">
    <source>
        <dbReference type="ARBA" id="ARBA00010944"/>
    </source>
</evidence>
<comment type="function">
    <text evidence="6">Catalyzes the reduction of dTDP-6-deoxy-L-lyxo-4-hexulose to yield dTDP-L-rhamnose.</text>
</comment>
<dbReference type="Proteomes" id="UP000886689">
    <property type="component" value="Unassembled WGS sequence"/>
</dbReference>
<dbReference type="SUPFAM" id="SSF51735">
    <property type="entry name" value="NAD(P)-binding Rossmann-fold domains"/>
    <property type="match status" value="1"/>
</dbReference>
<evidence type="ECO:0000256" key="6">
    <source>
        <dbReference type="RuleBase" id="RU364082"/>
    </source>
</evidence>
<dbReference type="InterPro" id="IPR029903">
    <property type="entry name" value="RmlD-like-bd"/>
</dbReference>
<dbReference type="PANTHER" id="PTHR10491">
    <property type="entry name" value="DTDP-4-DEHYDRORHAMNOSE REDUCTASE"/>
    <property type="match status" value="1"/>
</dbReference>
<protein>
    <recommendedName>
        <fullName evidence="4 6">dTDP-4-dehydrorhamnose reductase</fullName>
        <ecNumber evidence="3 6">1.1.1.133</ecNumber>
    </recommendedName>
</protein>
<feature type="domain" description="RmlD-like substrate binding" evidence="7">
    <location>
        <begin position="5"/>
        <end position="282"/>
    </location>
</feature>
<comment type="catalytic activity">
    <reaction evidence="5 6">
        <text>dTDP-beta-L-rhamnose + NADP(+) = dTDP-4-dehydro-beta-L-rhamnose + NADPH + H(+)</text>
        <dbReference type="Rhea" id="RHEA:21796"/>
        <dbReference type="ChEBI" id="CHEBI:15378"/>
        <dbReference type="ChEBI" id="CHEBI:57510"/>
        <dbReference type="ChEBI" id="CHEBI:57783"/>
        <dbReference type="ChEBI" id="CHEBI:58349"/>
        <dbReference type="ChEBI" id="CHEBI:62830"/>
        <dbReference type="EC" id="1.1.1.133"/>
    </reaction>
</comment>
<comment type="pathway">
    <text evidence="1 6">Carbohydrate biosynthesis; dTDP-L-rhamnose biosynthesis.</text>
</comment>
<dbReference type="EC" id="1.1.1.133" evidence="3 6"/>
<organism evidence="8 9">
    <name type="scientific">Candidatus Proximibacter danicus</name>
    <dbReference type="NCBI Taxonomy" id="2954365"/>
    <lineage>
        <taxon>Bacteria</taxon>
        <taxon>Pseudomonadati</taxon>
        <taxon>Pseudomonadota</taxon>
        <taxon>Betaproteobacteria</taxon>
        <taxon>Candidatus Proximibacter</taxon>
    </lineage>
</organism>